<reference evidence="12" key="1">
    <citation type="submission" date="2019-04" db="EMBL/GenBank/DDBJ databases">
        <title>Draft genome sequence of Pseudonocardiaceae bacterium SL3-2-4.</title>
        <authorList>
            <person name="Ningsih F."/>
            <person name="Yokota A."/>
            <person name="Sakai Y."/>
            <person name="Nanatani K."/>
            <person name="Yabe S."/>
            <person name="Oetari A."/>
            <person name="Sjamsuridzal W."/>
        </authorList>
    </citation>
    <scope>NUCLEOTIDE SEQUENCE [LARGE SCALE GENOMIC DNA]</scope>
    <source>
        <strain evidence="12">SL3-2-4</strain>
    </source>
</reference>
<dbReference type="InterPro" id="IPR003594">
    <property type="entry name" value="HATPase_dom"/>
</dbReference>
<evidence type="ECO:0000256" key="9">
    <source>
        <dbReference type="SAM" id="Phobius"/>
    </source>
</evidence>
<dbReference type="Pfam" id="PF02518">
    <property type="entry name" value="HATPase_c"/>
    <property type="match status" value="1"/>
</dbReference>
<keyword evidence="5 9" id="KW-0812">Transmembrane</keyword>
<evidence type="ECO:0000256" key="8">
    <source>
        <dbReference type="SAM" id="MobiDB-lite"/>
    </source>
</evidence>
<keyword evidence="12" id="KW-1185">Reference proteome</keyword>
<evidence type="ECO:0000256" key="1">
    <source>
        <dbReference type="ARBA" id="ARBA00000085"/>
    </source>
</evidence>
<evidence type="ECO:0000256" key="4">
    <source>
        <dbReference type="ARBA" id="ARBA00022679"/>
    </source>
</evidence>
<dbReference type="EMBL" id="BJFL01000028">
    <property type="protein sequence ID" value="GDY32724.1"/>
    <property type="molecule type" value="Genomic_DNA"/>
</dbReference>
<dbReference type="PROSITE" id="PS50109">
    <property type="entry name" value="HIS_KIN"/>
    <property type="match status" value="1"/>
</dbReference>
<evidence type="ECO:0000256" key="2">
    <source>
        <dbReference type="ARBA" id="ARBA00012438"/>
    </source>
</evidence>
<dbReference type="InterPro" id="IPR005467">
    <property type="entry name" value="His_kinase_dom"/>
</dbReference>
<dbReference type="SMART" id="SM00387">
    <property type="entry name" value="HATPase_c"/>
    <property type="match status" value="1"/>
</dbReference>
<feature type="compositionally biased region" description="Low complexity" evidence="8">
    <location>
        <begin position="414"/>
        <end position="436"/>
    </location>
</feature>
<gene>
    <name evidence="11" type="ORF">GTS_43570</name>
</gene>
<dbReference type="Proteomes" id="UP000298860">
    <property type="component" value="Unassembled WGS sequence"/>
</dbReference>
<feature type="compositionally biased region" description="Basic and acidic residues" evidence="8">
    <location>
        <begin position="454"/>
        <end position="466"/>
    </location>
</feature>
<dbReference type="GO" id="GO:0004673">
    <property type="term" value="F:protein histidine kinase activity"/>
    <property type="evidence" value="ECO:0007669"/>
    <property type="project" value="UniProtKB-EC"/>
</dbReference>
<keyword evidence="6 11" id="KW-0418">Kinase</keyword>
<evidence type="ECO:0000313" key="12">
    <source>
        <dbReference type="Proteomes" id="UP000298860"/>
    </source>
</evidence>
<keyword evidence="4" id="KW-0808">Transferase</keyword>
<accession>A0A4D4JAY1</accession>
<dbReference type="PANTHER" id="PTHR45436">
    <property type="entry name" value="SENSOR HISTIDINE KINASE YKOH"/>
    <property type="match status" value="1"/>
</dbReference>
<feature type="region of interest" description="Disordered" evidence="8">
    <location>
        <begin position="401"/>
        <end position="494"/>
    </location>
</feature>
<dbReference type="InterPro" id="IPR036890">
    <property type="entry name" value="HATPase_C_sf"/>
</dbReference>
<evidence type="ECO:0000256" key="5">
    <source>
        <dbReference type="ARBA" id="ARBA00022692"/>
    </source>
</evidence>
<evidence type="ECO:0000313" key="11">
    <source>
        <dbReference type="EMBL" id="GDY32724.1"/>
    </source>
</evidence>
<feature type="compositionally biased region" description="Acidic residues" evidence="8">
    <location>
        <begin position="485"/>
        <end position="494"/>
    </location>
</feature>
<dbReference type="GO" id="GO:0005886">
    <property type="term" value="C:plasma membrane"/>
    <property type="evidence" value="ECO:0007669"/>
    <property type="project" value="TreeGrafter"/>
</dbReference>
<name>A0A4D4JAY1_9PSEU</name>
<dbReference type="EC" id="2.7.13.3" evidence="2"/>
<protein>
    <recommendedName>
        <fullName evidence="2">histidine kinase</fullName>
        <ecNumber evidence="2">2.7.13.3</ecNumber>
    </recommendedName>
</protein>
<dbReference type="GO" id="GO:0000160">
    <property type="term" value="P:phosphorelay signal transduction system"/>
    <property type="evidence" value="ECO:0007669"/>
    <property type="project" value="TreeGrafter"/>
</dbReference>
<feature type="transmembrane region" description="Helical" evidence="9">
    <location>
        <begin position="29"/>
        <end position="47"/>
    </location>
</feature>
<dbReference type="PANTHER" id="PTHR45436:SF5">
    <property type="entry name" value="SENSOR HISTIDINE KINASE TRCS"/>
    <property type="match status" value="1"/>
</dbReference>
<dbReference type="Gene3D" id="3.30.565.10">
    <property type="entry name" value="Histidine kinase-like ATPase, C-terminal domain"/>
    <property type="match status" value="1"/>
</dbReference>
<comment type="catalytic activity">
    <reaction evidence="1">
        <text>ATP + protein L-histidine = ADP + protein N-phospho-L-histidine.</text>
        <dbReference type="EC" id="2.7.13.3"/>
    </reaction>
</comment>
<feature type="compositionally biased region" description="Low complexity" evidence="8">
    <location>
        <begin position="467"/>
        <end position="476"/>
    </location>
</feature>
<keyword evidence="3" id="KW-0597">Phosphoprotein</keyword>
<keyword evidence="9" id="KW-0472">Membrane</keyword>
<dbReference type="AlphaFoldDB" id="A0A4D4JAY1"/>
<comment type="caution">
    <text evidence="11">The sequence shown here is derived from an EMBL/GenBank/DDBJ whole genome shotgun (WGS) entry which is preliminary data.</text>
</comment>
<evidence type="ECO:0000256" key="3">
    <source>
        <dbReference type="ARBA" id="ARBA00022553"/>
    </source>
</evidence>
<dbReference type="InterPro" id="IPR050428">
    <property type="entry name" value="TCS_sensor_his_kinase"/>
</dbReference>
<evidence type="ECO:0000256" key="7">
    <source>
        <dbReference type="ARBA" id="ARBA00022989"/>
    </source>
</evidence>
<evidence type="ECO:0000256" key="6">
    <source>
        <dbReference type="ARBA" id="ARBA00022777"/>
    </source>
</evidence>
<feature type="domain" description="Histidine kinase" evidence="10">
    <location>
        <begin position="292"/>
        <end position="398"/>
    </location>
</feature>
<organism evidence="11 12">
    <name type="scientific">Gandjariella thermophila</name>
    <dbReference type="NCBI Taxonomy" id="1931992"/>
    <lineage>
        <taxon>Bacteria</taxon>
        <taxon>Bacillati</taxon>
        <taxon>Actinomycetota</taxon>
        <taxon>Actinomycetes</taxon>
        <taxon>Pseudonocardiales</taxon>
        <taxon>Pseudonocardiaceae</taxon>
        <taxon>Gandjariella</taxon>
    </lineage>
</organism>
<sequence length="494" mass="52012">MLLAAVLVTGGAWLWVAFAAPAQGMAWYGVAAAVLLSAAVAVAAYQAQGRRRLRARVAALDAEAARLVDEVFPAVVRRLREGESAETALAAAPDPAGGAHQRAAHILAHEIVAAYRGGVGVMEAEATRMAEETLPAAVEKLRGGSSADTALAAVPIPANDAHQRILELMVRQVADGQRRRAAAMASCANAAGRVQALTTSMAAELRDMQHRHGDDPDVFGDLLTLDHINAQAGRLADSIALLSGARSGRRWTKPIVMESILRGAMGRISAYQRVELHCTTDVAVVGYAAEGVMHVLAELMDNATSFSPPAERVHVYVEEVMAGLEVIIEDGGIGMNEAARHRAEEAVSAEPLDLTELPGTRLGLAVVGRLARKHDLTVSFRRSSRGGTRVEVIIPRPLLTEARRESGSDAGRTAPAPAAASGEQATETVTETTAGGLPKRPKGKSFAAPGGDTGVRDRPARPRVDPGARFGAFRAAGRVRRTESEDAPQTEEGR</sequence>
<keyword evidence="7 9" id="KW-1133">Transmembrane helix</keyword>
<proteinExistence type="predicted"/>
<evidence type="ECO:0000259" key="10">
    <source>
        <dbReference type="PROSITE" id="PS50109"/>
    </source>
</evidence>
<dbReference type="SUPFAM" id="SSF55874">
    <property type="entry name" value="ATPase domain of HSP90 chaperone/DNA topoisomerase II/histidine kinase"/>
    <property type="match status" value="1"/>
</dbReference>